<dbReference type="EMBL" id="AJWJ01000076">
    <property type="protein sequence ID" value="KAF2076027.1"/>
    <property type="molecule type" value="Genomic_DNA"/>
</dbReference>
<comment type="caution">
    <text evidence="1">The sequence shown here is derived from an EMBL/GenBank/DDBJ whole genome shotgun (WGS) entry which is preliminary data.</text>
</comment>
<proteinExistence type="predicted"/>
<evidence type="ECO:0000313" key="2">
    <source>
        <dbReference type="Proteomes" id="UP000695562"/>
    </source>
</evidence>
<dbReference type="Proteomes" id="UP000695562">
    <property type="component" value="Unassembled WGS sequence"/>
</dbReference>
<gene>
    <name evidence="1" type="ORF">CYY_002687</name>
</gene>
<organism evidence="1 2">
    <name type="scientific">Polysphondylium violaceum</name>
    <dbReference type="NCBI Taxonomy" id="133409"/>
    <lineage>
        <taxon>Eukaryota</taxon>
        <taxon>Amoebozoa</taxon>
        <taxon>Evosea</taxon>
        <taxon>Eumycetozoa</taxon>
        <taxon>Dictyostelia</taxon>
        <taxon>Dictyosteliales</taxon>
        <taxon>Dictyosteliaceae</taxon>
        <taxon>Polysphondylium</taxon>
    </lineage>
</organism>
<protein>
    <submittedName>
        <fullName evidence="1">Uncharacterized protein</fullName>
    </submittedName>
</protein>
<dbReference type="OrthoDB" id="18685at2759"/>
<reference evidence="1" key="1">
    <citation type="submission" date="2020-01" db="EMBL/GenBank/DDBJ databases">
        <title>Development of genomics and gene disruption for Polysphondylium violaceum indicates a role for the polyketide synthase stlB in stalk morphogenesis.</title>
        <authorList>
            <person name="Narita B."/>
            <person name="Kawabe Y."/>
            <person name="Kin K."/>
            <person name="Saito T."/>
            <person name="Gibbs R."/>
            <person name="Kuspa A."/>
            <person name="Muzny D."/>
            <person name="Queller D."/>
            <person name="Richards S."/>
            <person name="Strassman J."/>
            <person name="Sucgang R."/>
            <person name="Worley K."/>
            <person name="Schaap P."/>
        </authorList>
    </citation>
    <scope>NUCLEOTIDE SEQUENCE</scope>
    <source>
        <strain evidence="1">QSvi11</strain>
    </source>
</reference>
<dbReference type="AlphaFoldDB" id="A0A8J4PZT8"/>
<evidence type="ECO:0000313" key="1">
    <source>
        <dbReference type="EMBL" id="KAF2076027.1"/>
    </source>
</evidence>
<name>A0A8J4PZT8_9MYCE</name>
<accession>A0A8J4PZT8</accession>
<sequence>MYRPTTKSTRALKRDKRRVKPKKEVVDLTLPCLAKDNLEKFKNIFIVDLMSFSNKTCSKFLHNLLFNSVKNTDECIVFIILKAKFVPKCRECGIGEKNSPLFLKDRFIKEGGGRCFLECPKEDSSLRYRKELTKYIYNCNQNMIVVSEDKQYGYTIIGSSVPDEETDHYLDQYFDTSNIIYDSKQIISSSKEFREKTLERIEKETIDKIEKWLRKRIENEQDRVNLPKKRGAFIKTISPFCKKNVCFTTISSTLAILKDSGDIKLCETCQTVQPNSIQDDNQFYYIFKNLSSQEVSQCDWLMNYIISEYKKLPETNRVPIKISTLNSSSLSEKIEISSNWIIDTLIDRNIIKLVVLIQQL</sequence>
<keyword evidence="2" id="KW-1185">Reference proteome</keyword>